<dbReference type="AlphaFoldDB" id="A0A0A9Q8W6"/>
<proteinExistence type="predicted"/>
<evidence type="ECO:0000313" key="1">
    <source>
        <dbReference type="EMBL" id="JAE25922.1"/>
    </source>
</evidence>
<name>A0A0A9Q8W6_ARUDO</name>
<reference evidence="1" key="1">
    <citation type="submission" date="2014-09" db="EMBL/GenBank/DDBJ databases">
        <authorList>
            <person name="Magalhaes I.L.F."/>
            <person name="Oliveira U."/>
            <person name="Santos F.R."/>
            <person name="Vidigal T.H.D.A."/>
            <person name="Brescovit A.D."/>
            <person name="Santos A.J."/>
        </authorList>
    </citation>
    <scope>NUCLEOTIDE SEQUENCE</scope>
    <source>
        <tissue evidence="1">Shoot tissue taken approximately 20 cm above the soil surface</tissue>
    </source>
</reference>
<protein>
    <submittedName>
        <fullName evidence="1">Uncharacterized protein</fullName>
    </submittedName>
</protein>
<reference evidence="1" key="2">
    <citation type="journal article" date="2015" name="Data Brief">
        <title>Shoot transcriptome of the giant reed, Arundo donax.</title>
        <authorList>
            <person name="Barrero R.A."/>
            <person name="Guerrero F.D."/>
            <person name="Moolhuijzen P."/>
            <person name="Goolsby J.A."/>
            <person name="Tidwell J."/>
            <person name="Bellgard S.E."/>
            <person name="Bellgard M.I."/>
        </authorList>
    </citation>
    <scope>NUCLEOTIDE SEQUENCE</scope>
    <source>
        <tissue evidence="1">Shoot tissue taken approximately 20 cm above the soil surface</tissue>
    </source>
</reference>
<dbReference type="EMBL" id="GBRH01171974">
    <property type="protein sequence ID" value="JAE25922.1"/>
    <property type="molecule type" value="Transcribed_RNA"/>
</dbReference>
<organism evidence="1">
    <name type="scientific">Arundo donax</name>
    <name type="common">Giant reed</name>
    <name type="synonym">Donax arundinaceus</name>
    <dbReference type="NCBI Taxonomy" id="35708"/>
    <lineage>
        <taxon>Eukaryota</taxon>
        <taxon>Viridiplantae</taxon>
        <taxon>Streptophyta</taxon>
        <taxon>Embryophyta</taxon>
        <taxon>Tracheophyta</taxon>
        <taxon>Spermatophyta</taxon>
        <taxon>Magnoliopsida</taxon>
        <taxon>Liliopsida</taxon>
        <taxon>Poales</taxon>
        <taxon>Poaceae</taxon>
        <taxon>PACMAD clade</taxon>
        <taxon>Arundinoideae</taxon>
        <taxon>Arundineae</taxon>
        <taxon>Arundo</taxon>
    </lineage>
</organism>
<accession>A0A0A9Q8W6</accession>
<sequence>MPFIFILFNILLVYCGFSCVVTFLGSFLSDFTLLYKKSWELN</sequence>